<proteinExistence type="predicted"/>
<dbReference type="EMBL" id="MT143255">
    <property type="protein sequence ID" value="QJA94714.1"/>
    <property type="molecule type" value="Genomic_DNA"/>
</dbReference>
<dbReference type="AlphaFoldDB" id="A0A6M3LMZ4"/>
<gene>
    <name evidence="1" type="ORF">MM415B03777_0004</name>
</gene>
<protein>
    <submittedName>
        <fullName evidence="1">Uncharacterized protein</fullName>
    </submittedName>
</protein>
<accession>A0A6M3LMZ4</accession>
<evidence type="ECO:0000313" key="1">
    <source>
        <dbReference type="EMBL" id="QJA94714.1"/>
    </source>
</evidence>
<name>A0A6M3LMZ4_9ZZZZ</name>
<sequence>MCPKCGSRLGFEAYYTPSGWVDSLHCKICSFTWDPVIEENKRQHPAKLDSSGRQLLNHIRQPNKGV</sequence>
<reference evidence="1" key="1">
    <citation type="submission" date="2020-03" db="EMBL/GenBank/DDBJ databases">
        <title>The deep terrestrial virosphere.</title>
        <authorList>
            <person name="Holmfeldt K."/>
            <person name="Nilsson E."/>
            <person name="Simone D."/>
            <person name="Lopez-Fernandez M."/>
            <person name="Wu X."/>
            <person name="de Brujin I."/>
            <person name="Lundin D."/>
            <person name="Andersson A."/>
            <person name="Bertilsson S."/>
            <person name="Dopson M."/>
        </authorList>
    </citation>
    <scope>NUCLEOTIDE SEQUENCE</scope>
    <source>
        <strain evidence="1">MM415B03777</strain>
    </source>
</reference>
<organism evidence="1">
    <name type="scientific">viral metagenome</name>
    <dbReference type="NCBI Taxonomy" id="1070528"/>
    <lineage>
        <taxon>unclassified sequences</taxon>
        <taxon>metagenomes</taxon>
        <taxon>organismal metagenomes</taxon>
    </lineage>
</organism>